<dbReference type="PANTHER" id="PTHR44196:SF1">
    <property type="entry name" value="DEHYDROGENASE_REDUCTASE SDR FAMILY MEMBER 7B"/>
    <property type="match status" value="1"/>
</dbReference>
<reference evidence="4 5" key="1">
    <citation type="submission" date="2015-04" db="EMBL/GenBank/DDBJ databases">
        <title>Complete Genome Sequence of Kosmotoga pacifica SLHLJ1.</title>
        <authorList>
            <person name="Jiang L.J."/>
            <person name="Shao Z.Z."/>
            <person name="Jebbar M."/>
        </authorList>
    </citation>
    <scope>NUCLEOTIDE SEQUENCE [LARGE SCALE GENOMIC DNA]</scope>
    <source>
        <strain evidence="4 5">SLHLJ1</strain>
    </source>
</reference>
<evidence type="ECO:0000256" key="2">
    <source>
        <dbReference type="ARBA" id="ARBA00023002"/>
    </source>
</evidence>
<dbReference type="InterPro" id="IPR002347">
    <property type="entry name" value="SDR_fam"/>
</dbReference>
<dbReference type="AlphaFoldDB" id="A0A0G2Z9T3"/>
<dbReference type="PATRIC" id="fig|1330330.3.peg.1506"/>
<name>A0A0G2Z9T3_9BACT</name>
<evidence type="ECO:0000256" key="1">
    <source>
        <dbReference type="ARBA" id="ARBA00006484"/>
    </source>
</evidence>
<gene>
    <name evidence="4" type="ORF">IX53_07440</name>
</gene>
<dbReference type="PRINTS" id="PR00081">
    <property type="entry name" value="GDHRDH"/>
</dbReference>
<dbReference type="Pfam" id="PF00106">
    <property type="entry name" value="adh_short"/>
    <property type="match status" value="1"/>
</dbReference>
<protein>
    <submittedName>
        <fullName evidence="4">Short-chain dehydrogenase</fullName>
    </submittedName>
</protein>
<dbReference type="GO" id="GO:0016020">
    <property type="term" value="C:membrane"/>
    <property type="evidence" value="ECO:0007669"/>
    <property type="project" value="TreeGrafter"/>
</dbReference>
<dbReference type="PRINTS" id="PR00080">
    <property type="entry name" value="SDRFAMILY"/>
</dbReference>
<dbReference type="STRING" id="1330330.IX53_07440"/>
<keyword evidence="2" id="KW-0560">Oxidoreductase</keyword>
<organism evidence="4 5">
    <name type="scientific">Kosmotoga pacifica</name>
    <dbReference type="NCBI Taxonomy" id="1330330"/>
    <lineage>
        <taxon>Bacteria</taxon>
        <taxon>Thermotogati</taxon>
        <taxon>Thermotogota</taxon>
        <taxon>Thermotogae</taxon>
        <taxon>Kosmotogales</taxon>
        <taxon>Kosmotogaceae</taxon>
        <taxon>Kosmotoga</taxon>
    </lineage>
</organism>
<dbReference type="GO" id="GO:0016491">
    <property type="term" value="F:oxidoreductase activity"/>
    <property type="evidence" value="ECO:0007669"/>
    <property type="project" value="UniProtKB-KW"/>
</dbReference>
<dbReference type="Proteomes" id="UP000035159">
    <property type="component" value="Chromosome"/>
</dbReference>
<dbReference type="PANTHER" id="PTHR44196">
    <property type="entry name" value="DEHYDROGENASE/REDUCTASE SDR FAMILY MEMBER 7B"/>
    <property type="match status" value="1"/>
</dbReference>
<evidence type="ECO:0000313" key="4">
    <source>
        <dbReference type="EMBL" id="AKI98322.1"/>
    </source>
</evidence>
<dbReference type="CDD" id="cd05233">
    <property type="entry name" value="SDR_c"/>
    <property type="match status" value="1"/>
</dbReference>
<keyword evidence="5" id="KW-1185">Reference proteome</keyword>
<proteinExistence type="inferred from homology"/>
<dbReference type="Gene3D" id="3.40.50.720">
    <property type="entry name" value="NAD(P)-binding Rossmann-like Domain"/>
    <property type="match status" value="1"/>
</dbReference>
<dbReference type="InterPro" id="IPR036291">
    <property type="entry name" value="NAD(P)-bd_dom_sf"/>
</dbReference>
<dbReference type="SUPFAM" id="SSF51735">
    <property type="entry name" value="NAD(P)-binding Rossmann-fold domains"/>
    <property type="match status" value="1"/>
</dbReference>
<comment type="similarity">
    <text evidence="1 3">Belongs to the short-chain dehydrogenases/reductases (SDR) family.</text>
</comment>
<sequence>MGLSRTALAGKVAIITGAGQGIGKELARALAWLGAKVIIAEIRDTGLEVEALIRSERGTALFVQTDVGDEKSIQALAEKAFNTFGKVDILVNNAIIYRPGTILELPIEAWDQVYAVNLRGAVLGIKAFLPGMLERKEGVIVTLTSSEGMPYMASYFASKVALQSLGLSLASELSEETGVSAFVFAPGMVDTPGGNRAFQALAPKYGMSYQEFINMSPNPGYNGLMPAEDCAAGFAYAIVHARDYHGQVVDPFQPLAKAGLLNFSPQSKFEVDGTAPTMSSSEKTTGEKSAIELAREVKKILEVVNKETNELDLFRKMWVTRVFRQRSGMGIKDWLEVVTELVSELETLDKAVEIGNTAKVENVCGKFPWLKSNLERLADYFKKNMKDAEGYFKDPEALSEALNVLAYRENTVRSLISALERKFKP</sequence>
<dbReference type="KEGG" id="kpf:IX53_07440"/>
<evidence type="ECO:0000256" key="3">
    <source>
        <dbReference type="RuleBase" id="RU000363"/>
    </source>
</evidence>
<dbReference type="EMBL" id="CP011232">
    <property type="protein sequence ID" value="AKI98322.1"/>
    <property type="molecule type" value="Genomic_DNA"/>
</dbReference>
<accession>A0A0G2Z9T3</accession>
<evidence type="ECO:0000313" key="5">
    <source>
        <dbReference type="Proteomes" id="UP000035159"/>
    </source>
</evidence>